<evidence type="ECO:0000256" key="1">
    <source>
        <dbReference type="SAM" id="SignalP"/>
    </source>
</evidence>
<evidence type="ECO:0000313" key="2">
    <source>
        <dbReference type="EMBL" id="MBD3844652.1"/>
    </source>
</evidence>
<keyword evidence="1" id="KW-0732">Signal</keyword>
<reference evidence="2" key="1">
    <citation type="submission" date="2020-09" db="EMBL/GenBank/DDBJ databases">
        <title>Bosea spartocytisi sp. nov. a root nodule endophyte of Spartocytisus supranubius in the high mountain ecosystem fo the Teide National Park (Canary Islands, Spain).</title>
        <authorList>
            <person name="Pulido-Suarez L."/>
            <person name="Peix A."/>
            <person name="Igual J.M."/>
            <person name="Socas-Perez N."/>
            <person name="Velazquez E."/>
            <person name="Flores-Felix J.D."/>
            <person name="Leon-Barrios M."/>
        </authorList>
    </citation>
    <scope>NUCLEOTIDE SEQUENCE</scope>
    <source>
        <strain evidence="2">SSUT16</strain>
    </source>
</reference>
<proteinExistence type="predicted"/>
<dbReference type="RefSeq" id="WP_191123339.1">
    <property type="nucleotide sequence ID" value="NZ_JACXWY010000002.1"/>
</dbReference>
<evidence type="ECO:0008006" key="4">
    <source>
        <dbReference type="Google" id="ProtNLM"/>
    </source>
</evidence>
<accession>A0A927E5P7</accession>
<feature type="chain" id="PRO_5036965701" description="DUF3558 domain-containing protein" evidence="1">
    <location>
        <begin position="22"/>
        <end position="158"/>
    </location>
</feature>
<sequence>MRWLALFALLIASAAVAPAQAAENPLCKLFTQKEASAYVGATVGEGESSLIPGASGCSWSNEDADNKMSVSVFPAGNALQLKAWGFESWEGFRSVPGIGAKAYVARSPVMEIMGRKMGGEWQAGAIVGNDYIAVGMKGPKANADAVQSLLKDAIGRRR</sequence>
<feature type="signal peptide" evidence="1">
    <location>
        <begin position="1"/>
        <end position="21"/>
    </location>
</feature>
<dbReference type="Proteomes" id="UP000619295">
    <property type="component" value="Unassembled WGS sequence"/>
</dbReference>
<name>A0A927E5P7_9HYPH</name>
<gene>
    <name evidence="2" type="ORF">IED13_02985</name>
</gene>
<keyword evidence="3" id="KW-1185">Reference proteome</keyword>
<dbReference type="AlphaFoldDB" id="A0A927E5P7"/>
<protein>
    <recommendedName>
        <fullName evidence="4">DUF3558 domain-containing protein</fullName>
    </recommendedName>
</protein>
<organism evidence="2 3">
    <name type="scientific">Bosea spartocytisi</name>
    <dbReference type="NCBI Taxonomy" id="2773451"/>
    <lineage>
        <taxon>Bacteria</taxon>
        <taxon>Pseudomonadati</taxon>
        <taxon>Pseudomonadota</taxon>
        <taxon>Alphaproteobacteria</taxon>
        <taxon>Hyphomicrobiales</taxon>
        <taxon>Boseaceae</taxon>
        <taxon>Bosea</taxon>
    </lineage>
</organism>
<evidence type="ECO:0000313" key="3">
    <source>
        <dbReference type="Proteomes" id="UP000619295"/>
    </source>
</evidence>
<dbReference type="EMBL" id="JACXWY010000002">
    <property type="protein sequence ID" value="MBD3844652.1"/>
    <property type="molecule type" value="Genomic_DNA"/>
</dbReference>
<comment type="caution">
    <text evidence="2">The sequence shown here is derived from an EMBL/GenBank/DDBJ whole genome shotgun (WGS) entry which is preliminary data.</text>
</comment>